<keyword evidence="2" id="KW-1185">Reference proteome</keyword>
<evidence type="ECO:0000313" key="1">
    <source>
        <dbReference type="EMBL" id="BAM82556.1"/>
    </source>
</evidence>
<protein>
    <submittedName>
        <fullName evidence="1">Uncharacterized protein</fullName>
    </submittedName>
</protein>
<evidence type="ECO:0000313" key="2">
    <source>
        <dbReference type="Proteomes" id="UP000007014"/>
    </source>
</evidence>
<name>M1UWG2_CYAM1</name>
<dbReference type="Gramene" id="CMR359CT">
    <property type="protein sequence ID" value="CMR359CT"/>
    <property type="gene ID" value="CMR359C"/>
</dbReference>
<dbReference type="EMBL" id="AP006500">
    <property type="protein sequence ID" value="BAM82556.1"/>
    <property type="molecule type" value="Genomic_DNA"/>
</dbReference>
<sequence>MPHIHDMNSTANARHFHIPTGASSGMCKNTVNNVRVVHGMRRLTASLKAGCRGSTRSRTIGCLCEMAFLRAPAQQVSNQTDLLFGIWHALSASPKPVSFSDRQYGEPPDSV</sequence>
<dbReference type="HOGENOM" id="CLU_2162009_0_0_1"/>
<dbReference type="GeneID" id="16997014"/>
<dbReference type="KEGG" id="cme:CYME_CMR359C"/>
<proteinExistence type="predicted"/>
<accession>M1UWG2</accession>
<dbReference type="AlphaFoldDB" id="M1UWG2"/>
<reference evidence="1 2" key="1">
    <citation type="journal article" date="2004" name="Nature">
        <title>Genome sequence of the ultrasmall unicellular red alga Cyanidioschyzon merolae 10D.</title>
        <authorList>
            <person name="Matsuzaki M."/>
            <person name="Misumi O."/>
            <person name="Shin-i T."/>
            <person name="Maruyama S."/>
            <person name="Takahara M."/>
            <person name="Miyagishima S."/>
            <person name="Mori T."/>
            <person name="Nishida K."/>
            <person name="Yagisawa F."/>
            <person name="Nishida K."/>
            <person name="Yoshida Y."/>
            <person name="Nishimura Y."/>
            <person name="Nakao S."/>
            <person name="Kobayashi T."/>
            <person name="Momoyama Y."/>
            <person name="Higashiyama T."/>
            <person name="Minoda A."/>
            <person name="Sano M."/>
            <person name="Nomoto H."/>
            <person name="Oishi K."/>
            <person name="Hayashi H."/>
            <person name="Ohta F."/>
            <person name="Nishizaka S."/>
            <person name="Haga S."/>
            <person name="Miura S."/>
            <person name="Morishita T."/>
            <person name="Kabeya Y."/>
            <person name="Terasawa K."/>
            <person name="Suzuki Y."/>
            <person name="Ishii Y."/>
            <person name="Asakawa S."/>
            <person name="Takano H."/>
            <person name="Ohta N."/>
            <person name="Kuroiwa H."/>
            <person name="Tanaka K."/>
            <person name="Shimizu N."/>
            <person name="Sugano S."/>
            <person name="Sato N."/>
            <person name="Nozaki H."/>
            <person name="Ogasawara N."/>
            <person name="Kohara Y."/>
            <person name="Kuroiwa T."/>
        </authorList>
    </citation>
    <scope>NUCLEOTIDE SEQUENCE [LARGE SCALE GENOMIC DNA]</scope>
    <source>
        <strain evidence="1 2">10D</strain>
    </source>
</reference>
<dbReference type="Proteomes" id="UP000007014">
    <property type="component" value="Chromosome 18"/>
</dbReference>
<dbReference type="RefSeq" id="XP_005538592.1">
    <property type="nucleotide sequence ID" value="XM_005538535.1"/>
</dbReference>
<gene>
    <name evidence="1" type="ORF">CYME_CMR359C</name>
</gene>
<reference evidence="1 2" key="2">
    <citation type="journal article" date="2007" name="BMC Biol.">
        <title>A 100%-complete sequence reveals unusually simple genomic features in the hot-spring red alga Cyanidioschyzon merolae.</title>
        <authorList>
            <person name="Nozaki H."/>
            <person name="Takano H."/>
            <person name="Misumi O."/>
            <person name="Terasawa K."/>
            <person name="Matsuzaki M."/>
            <person name="Maruyama S."/>
            <person name="Nishida K."/>
            <person name="Yagisawa F."/>
            <person name="Yoshida Y."/>
            <person name="Fujiwara T."/>
            <person name="Takio S."/>
            <person name="Tamura K."/>
            <person name="Chung S.J."/>
            <person name="Nakamura S."/>
            <person name="Kuroiwa H."/>
            <person name="Tanaka K."/>
            <person name="Sato N."/>
            <person name="Kuroiwa T."/>
        </authorList>
    </citation>
    <scope>NUCLEOTIDE SEQUENCE [LARGE SCALE GENOMIC DNA]</scope>
    <source>
        <strain evidence="1 2">10D</strain>
    </source>
</reference>
<organism evidence="1 2">
    <name type="scientific">Cyanidioschyzon merolae (strain NIES-3377 / 10D)</name>
    <name type="common">Unicellular red alga</name>
    <dbReference type="NCBI Taxonomy" id="280699"/>
    <lineage>
        <taxon>Eukaryota</taxon>
        <taxon>Rhodophyta</taxon>
        <taxon>Bangiophyceae</taxon>
        <taxon>Cyanidiales</taxon>
        <taxon>Cyanidiaceae</taxon>
        <taxon>Cyanidioschyzon</taxon>
    </lineage>
</organism>